<name>A0AAW8TZ64_9ENTE</name>
<dbReference type="PANTHER" id="PTHR39177">
    <property type="entry name" value="ABC TRANSPORTER PERMEASE YTRC-RELATED"/>
    <property type="match status" value="1"/>
</dbReference>
<protein>
    <recommendedName>
        <fullName evidence="4">ABC transporter permease</fullName>
    </recommendedName>
</protein>
<keyword evidence="1" id="KW-0812">Transmembrane</keyword>
<comment type="caution">
    <text evidence="2">The sequence shown here is derived from an EMBL/GenBank/DDBJ whole genome shotgun (WGS) entry which is preliminary data.</text>
</comment>
<keyword evidence="1" id="KW-0472">Membrane</keyword>
<evidence type="ECO:0000256" key="1">
    <source>
        <dbReference type="SAM" id="Phobius"/>
    </source>
</evidence>
<feature type="transmembrane region" description="Helical" evidence="1">
    <location>
        <begin position="12"/>
        <end position="33"/>
    </location>
</feature>
<dbReference type="Proteomes" id="UP001256711">
    <property type="component" value="Unassembled WGS sequence"/>
</dbReference>
<sequence length="413" mass="47341">MLKAIYTKRYGKALVAAILVILGVFALQTVSIVRTWHSNHEWLHSAQFKKEFMMDPKAYGDYDYDKKGNEIVNEYTLEEYIEKESYLFMDDSSSSVGPEELIPADLSYMRYGGSSFTVATAIVALCGFLLFFVDQKTSFNRFLFSLGVSRKQLFKGKLLYGAVPLFAAFVLGLLGSGIGLWLGIPHPYLNISFVQLVSSGLMGLVTCLFYFGISCFCGVMLGNLVFGPVVYALLLWSLQLLPNMLGGLSELIYYLMHHKYLPNRLNYFYGNGFPRLYTFDLRKDPFSWPAPVFLLLVSGLLLFWAYRKYQTLSLEHDGEFLLYPESRWPIWSLAVLYLTLFAIFGYAQVWSPYIYDQLDPETGWDYSFTEALGTSIFLLIVAMAVSTLLLFFGPLTKWFREKWAQRNHKLIEK</sequence>
<dbReference type="InterPro" id="IPR053046">
    <property type="entry name" value="ABC-5_transporter"/>
</dbReference>
<organism evidence="2 3">
    <name type="scientific">Enterococcus asini</name>
    <dbReference type="NCBI Taxonomy" id="57732"/>
    <lineage>
        <taxon>Bacteria</taxon>
        <taxon>Bacillati</taxon>
        <taxon>Bacillota</taxon>
        <taxon>Bacilli</taxon>
        <taxon>Lactobacillales</taxon>
        <taxon>Enterococcaceae</taxon>
        <taxon>Enterococcus</taxon>
    </lineage>
</organism>
<evidence type="ECO:0008006" key="4">
    <source>
        <dbReference type="Google" id="ProtNLM"/>
    </source>
</evidence>
<proteinExistence type="predicted"/>
<dbReference type="PANTHER" id="PTHR39177:SF1">
    <property type="entry name" value="ABC TRANSPORTER PERMEASE YTRC-RELATED"/>
    <property type="match status" value="1"/>
</dbReference>
<feature type="transmembrane region" description="Helical" evidence="1">
    <location>
        <begin position="328"/>
        <end position="351"/>
    </location>
</feature>
<dbReference type="AlphaFoldDB" id="A0AAW8TZ64"/>
<feature type="transmembrane region" description="Helical" evidence="1">
    <location>
        <begin position="158"/>
        <end position="182"/>
    </location>
</feature>
<feature type="transmembrane region" description="Helical" evidence="1">
    <location>
        <begin position="286"/>
        <end position="307"/>
    </location>
</feature>
<gene>
    <name evidence="2" type="ORF">P7H43_00780</name>
</gene>
<feature type="transmembrane region" description="Helical" evidence="1">
    <location>
        <begin position="371"/>
        <end position="392"/>
    </location>
</feature>
<evidence type="ECO:0000313" key="3">
    <source>
        <dbReference type="Proteomes" id="UP001256711"/>
    </source>
</evidence>
<evidence type="ECO:0000313" key="2">
    <source>
        <dbReference type="EMBL" id="MDT2809033.1"/>
    </source>
</evidence>
<feature type="transmembrane region" description="Helical" evidence="1">
    <location>
        <begin position="111"/>
        <end position="133"/>
    </location>
</feature>
<dbReference type="RefSeq" id="WP_278529627.1">
    <property type="nucleotide sequence ID" value="NZ_CAJJLU010000001.1"/>
</dbReference>
<keyword evidence="1" id="KW-1133">Transmembrane helix</keyword>
<feature type="transmembrane region" description="Helical" evidence="1">
    <location>
        <begin position="202"/>
        <end position="226"/>
    </location>
</feature>
<dbReference type="EMBL" id="JARQBJ010000001">
    <property type="protein sequence ID" value="MDT2809033.1"/>
    <property type="molecule type" value="Genomic_DNA"/>
</dbReference>
<reference evidence="2" key="1">
    <citation type="submission" date="2023-03" db="EMBL/GenBank/DDBJ databases">
        <authorList>
            <person name="Shen W."/>
            <person name="Cai J."/>
        </authorList>
    </citation>
    <scope>NUCLEOTIDE SEQUENCE</scope>
    <source>
        <strain evidence="2">B226-2</strain>
    </source>
</reference>
<accession>A0AAW8TZ64</accession>